<evidence type="ECO:0000313" key="1">
    <source>
        <dbReference type="EMBL" id="GGA39051.1"/>
    </source>
</evidence>
<evidence type="ECO:0000313" key="2">
    <source>
        <dbReference type="Proteomes" id="UP000627464"/>
    </source>
</evidence>
<accession>A0ABQ1G8Y8</accession>
<organism evidence="1 2">
    <name type="scientific">Hafnia psychrotolerans</name>
    <dbReference type="NCBI Taxonomy" id="1477018"/>
    <lineage>
        <taxon>Bacteria</taxon>
        <taxon>Pseudomonadati</taxon>
        <taxon>Pseudomonadota</taxon>
        <taxon>Gammaproteobacteria</taxon>
        <taxon>Enterobacterales</taxon>
        <taxon>Hafniaceae</taxon>
        <taxon>Hafnia</taxon>
    </lineage>
</organism>
<dbReference type="Proteomes" id="UP000627464">
    <property type="component" value="Unassembled WGS sequence"/>
</dbReference>
<comment type="caution">
    <text evidence="1">The sequence shown here is derived from an EMBL/GenBank/DDBJ whole genome shotgun (WGS) entry which is preliminary data.</text>
</comment>
<sequence length="58" mass="6463">MFTIHPASDELKNDGCLYHISLAESVLPHEENRAKNHSATCLWQHNESLCKLAADSAD</sequence>
<keyword evidence="2" id="KW-1185">Reference proteome</keyword>
<gene>
    <name evidence="1" type="ORF">GCM10011328_12440</name>
</gene>
<dbReference type="EMBL" id="BMFZ01000003">
    <property type="protein sequence ID" value="GGA39051.1"/>
    <property type="molecule type" value="Genomic_DNA"/>
</dbReference>
<name>A0ABQ1G8Y8_9GAMM</name>
<reference evidence="2" key="1">
    <citation type="journal article" date="2019" name="Int. J. Syst. Evol. Microbiol.">
        <title>The Global Catalogue of Microorganisms (GCM) 10K type strain sequencing project: providing services to taxonomists for standard genome sequencing and annotation.</title>
        <authorList>
            <consortium name="The Broad Institute Genomics Platform"/>
            <consortium name="The Broad Institute Genome Sequencing Center for Infectious Disease"/>
            <person name="Wu L."/>
            <person name="Ma J."/>
        </authorList>
    </citation>
    <scope>NUCLEOTIDE SEQUENCE [LARGE SCALE GENOMIC DNA]</scope>
    <source>
        <strain evidence="2">CGMCC 1.12806</strain>
    </source>
</reference>
<protein>
    <submittedName>
        <fullName evidence="1">Uncharacterized protein</fullName>
    </submittedName>
</protein>
<proteinExistence type="predicted"/>